<keyword evidence="1" id="KW-0500">Molybdenum</keyword>
<dbReference type="InterPro" id="IPR008995">
    <property type="entry name" value="Mo/tungstate-bd_C_term_dom"/>
</dbReference>
<dbReference type="InterPro" id="IPR005116">
    <property type="entry name" value="Transp-assoc_OB_typ1"/>
</dbReference>
<protein>
    <submittedName>
        <fullName evidence="3">Molybdenum-pterin-binding protein 1</fullName>
    </submittedName>
</protein>
<dbReference type="Gene3D" id="2.40.50.100">
    <property type="match status" value="1"/>
</dbReference>
<dbReference type="SUPFAM" id="SSF50331">
    <property type="entry name" value="MOP-like"/>
    <property type="match status" value="1"/>
</dbReference>
<proteinExistence type="predicted"/>
<gene>
    <name evidence="3" type="primary">mopI</name>
    <name evidence="3" type="ORF">CARN8_3330003</name>
</gene>
<evidence type="ECO:0000259" key="2">
    <source>
        <dbReference type="PROSITE" id="PS51866"/>
    </source>
</evidence>
<sequence>MKISGQNKLAGEILAIKKGEIECQITLKSGENMIVSVITRDSAEEMGLKVGDHVVALIKSTEVMIMK</sequence>
<dbReference type="NCBIfam" id="TIGR00638">
    <property type="entry name" value="Mop"/>
    <property type="match status" value="1"/>
</dbReference>
<dbReference type="PROSITE" id="PS51866">
    <property type="entry name" value="MOP"/>
    <property type="match status" value="1"/>
</dbReference>
<dbReference type="InterPro" id="IPR004606">
    <property type="entry name" value="Mop_domain"/>
</dbReference>
<dbReference type="GO" id="GO:0015689">
    <property type="term" value="P:molybdate ion transport"/>
    <property type="evidence" value="ECO:0007669"/>
    <property type="project" value="InterPro"/>
</dbReference>
<dbReference type="Pfam" id="PF03459">
    <property type="entry name" value="TOBE"/>
    <property type="match status" value="1"/>
</dbReference>
<evidence type="ECO:0000256" key="1">
    <source>
        <dbReference type="ARBA" id="ARBA00022505"/>
    </source>
</evidence>
<organism evidence="3">
    <name type="scientific">mine drainage metagenome</name>
    <dbReference type="NCBI Taxonomy" id="410659"/>
    <lineage>
        <taxon>unclassified sequences</taxon>
        <taxon>metagenomes</taxon>
        <taxon>ecological metagenomes</taxon>
    </lineage>
</organism>
<feature type="domain" description="Mop" evidence="2">
    <location>
        <begin position="2"/>
        <end position="67"/>
    </location>
</feature>
<reference evidence="3" key="1">
    <citation type="submission" date="2018-10" db="EMBL/GenBank/DDBJ databases">
        <authorList>
            <person name="Plewniak F."/>
        </authorList>
    </citation>
    <scope>NUCLEOTIDE SEQUENCE</scope>
</reference>
<accession>A0A3P3ZPA0</accession>
<evidence type="ECO:0000313" key="3">
    <source>
        <dbReference type="EMBL" id="VAY88595.1"/>
    </source>
</evidence>
<dbReference type="EMBL" id="UOYP01000261">
    <property type="protein sequence ID" value="VAY88595.1"/>
    <property type="molecule type" value="Genomic_DNA"/>
</dbReference>
<name>A0A3P3ZPA0_9ZZZZ</name>
<dbReference type="AlphaFoldDB" id="A0A3P3ZPA0"/>